<dbReference type="InterPro" id="IPR008775">
    <property type="entry name" value="Phytyl_CoA_dOase-like"/>
</dbReference>
<dbReference type="SUPFAM" id="SSF51197">
    <property type="entry name" value="Clavaminate synthase-like"/>
    <property type="match status" value="1"/>
</dbReference>
<comment type="caution">
    <text evidence="2">The sequence shown here is derived from an EMBL/GenBank/DDBJ whole genome shotgun (WGS) entry which is preliminary data.</text>
</comment>
<evidence type="ECO:0008006" key="4">
    <source>
        <dbReference type="Google" id="ProtNLM"/>
    </source>
</evidence>
<evidence type="ECO:0000313" key="3">
    <source>
        <dbReference type="Proteomes" id="UP000051242"/>
    </source>
</evidence>
<reference evidence="2 3" key="1">
    <citation type="submission" date="2015-10" db="EMBL/GenBank/DDBJ databases">
        <title>Metagenome-Assembled Genomes uncover a global brackish microbiome.</title>
        <authorList>
            <person name="Hugerth L.W."/>
            <person name="Larsson J."/>
            <person name="Alneberg J."/>
            <person name="Lindh M.V."/>
            <person name="Legrand C."/>
            <person name="Pinhassi J."/>
            <person name="Andersson A.F."/>
        </authorList>
    </citation>
    <scope>NUCLEOTIDE SEQUENCE [LARGE SCALE GENOMIC DNA]</scope>
    <source>
        <strain evidence="2">BACL22 MAG-120619-bin3</strain>
    </source>
</reference>
<dbReference type="GO" id="GO:0005506">
    <property type="term" value="F:iron ion binding"/>
    <property type="evidence" value="ECO:0007669"/>
    <property type="project" value="UniProtKB-ARBA"/>
</dbReference>
<dbReference type="Gene3D" id="2.60.120.620">
    <property type="entry name" value="q2cbj1_9rhob like domain"/>
    <property type="match status" value="1"/>
</dbReference>
<proteinExistence type="predicted"/>
<sequence>MNNYLSEEQLDVWQQDGCLKVGDYFTESQKKELLAWVVDMQARPESAGKWMKYFEAPVGEPDGRQLCRVENFLQFHAGFDALLRGERLIGILSELMGEPAVLFKEKINFKLPGGNGFLPHQDAPAFNSFGPTYHITMMVSIDPCNKENGCLEMVPGHHRQGILPTAADATIDPDIAESLSWELLPTEIGDIVFFDSYIPHRSGPNRTKQPRRALYITYNRASEGSYRESYYRCKRDIFPPDIERDPKKDYRDSGVFNVGNPIK</sequence>
<evidence type="ECO:0000313" key="2">
    <source>
        <dbReference type="EMBL" id="KRO80699.1"/>
    </source>
</evidence>
<organism evidence="2 3">
    <name type="scientific">OM182 bacterium BACL3 MAG-120619-bin3</name>
    <dbReference type="NCBI Taxonomy" id="1655593"/>
    <lineage>
        <taxon>Bacteria</taxon>
        <taxon>Pseudomonadati</taxon>
        <taxon>Pseudomonadota</taxon>
        <taxon>Gammaproteobacteria</taxon>
        <taxon>OMG group</taxon>
        <taxon>OM182 clade</taxon>
    </lineage>
</organism>
<dbReference type="PANTHER" id="PTHR20883:SF48">
    <property type="entry name" value="ECTOINE DIOXYGENASE"/>
    <property type="match status" value="1"/>
</dbReference>
<dbReference type="Proteomes" id="UP000051242">
    <property type="component" value="Unassembled WGS sequence"/>
</dbReference>
<protein>
    <recommendedName>
        <fullName evidence="4">Phytanoyl-CoA dioxygenase</fullName>
    </recommendedName>
</protein>
<gene>
    <name evidence="2" type="ORF">ABR85_08005</name>
</gene>
<dbReference type="Pfam" id="PF05721">
    <property type="entry name" value="PhyH"/>
    <property type="match status" value="1"/>
</dbReference>
<dbReference type="PANTHER" id="PTHR20883">
    <property type="entry name" value="PHYTANOYL-COA DIOXYGENASE DOMAIN CONTAINING 1"/>
    <property type="match status" value="1"/>
</dbReference>
<dbReference type="EMBL" id="LICD01000098">
    <property type="protein sequence ID" value="KRO80699.1"/>
    <property type="molecule type" value="Genomic_DNA"/>
</dbReference>
<comment type="cofactor">
    <cofactor evidence="1">
        <name>Fe(2+)</name>
        <dbReference type="ChEBI" id="CHEBI:29033"/>
    </cofactor>
</comment>
<accession>A0A0R2T5L1</accession>
<name>A0A0R2T5L1_9GAMM</name>
<dbReference type="GO" id="GO:0016706">
    <property type="term" value="F:2-oxoglutarate-dependent dioxygenase activity"/>
    <property type="evidence" value="ECO:0007669"/>
    <property type="project" value="UniProtKB-ARBA"/>
</dbReference>
<evidence type="ECO:0000256" key="1">
    <source>
        <dbReference type="ARBA" id="ARBA00001954"/>
    </source>
</evidence>
<dbReference type="AlphaFoldDB" id="A0A0R2T5L1"/>